<evidence type="ECO:0008006" key="4">
    <source>
        <dbReference type="Google" id="ProtNLM"/>
    </source>
</evidence>
<feature type="signal peptide" evidence="1">
    <location>
        <begin position="1"/>
        <end position="24"/>
    </location>
</feature>
<dbReference type="EMBL" id="JAROCC010000008">
    <property type="protein sequence ID" value="MDN4608015.1"/>
    <property type="molecule type" value="Genomic_DNA"/>
</dbReference>
<accession>A0ABT8JS65</accession>
<evidence type="ECO:0000313" key="2">
    <source>
        <dbReference type="EMBL" id="MDN4608015.1"/>
    </source>
</evidence>
<keyword evidence="1" id="KW-0732">Signal</keyword>
<keyword evidence="3" id="KW-1185">Reference proteome</keyword>
<name>A0ABT8JS65_9BACL</name>
<reference evidence="2" key="1">
    <citation type="submission" date="2023-03" db="EMBL/GenBank/DDBJ databases">
        <title>MT1 and MT2 Draft Genomes of Novel Species.</title>
        <authorList>
            <person name="Venkateswaran K."/>
        </authorList>
    </citation>
    <scope>NUCLEOTIDE SEQUENCE</scope>
    <source>
        <strain evidence="2">F6_3S_P_2</strain>
    </source>
</reference>
<sequence>MIKRILSSLLIVFLLGSTMQPVNAATITEQSRIIYGTLQFLDKNGRYLTLKRDDGKLENYYFQRRTQIINDKGIAGFSALIEGDRLRLQFLETGTAHMDKVEVLNGEKEIEAIRKGKIHQLDALSGKIKLSDNSKYTHYSWGFQSYYNRNSTFQLSKDALVYYGGQLVDKSQFRYYSKFDAYFVTTMNFTNETVQRVIINQISGKDLQEEITSLNQRQQYIELKSTGRILFHEGTIFIRNNRIVDPISITKGDKAFVTTDTIDGKLYASIVYISK</sequence>
<organism evidence="2 3">
    <name type="scientific">Sporosarcina highlanderae</name>
    <dbReference type="NCBI Taxonomy" id="3035916"/>
    <lineage>
        <taxon>Bacteria</taxon>
        <taxon>Bacillati</taxon>
        <taxon>Bacillota</taxon>
        <taxon>Bacilli</taxon>
        <taxon>Bacillales</taxon>
        <taxon>Caryophanaceae</taxon>
        <taxon>Sporosarcina</taxon>
    </lineage>
</organism>
<evidence type="ECO:0000313" key="3">
    <source>
        <dbReference type="Proteomes" id="UP001175097"/>
    </source>
</evidence>
<gene>
    <name evidence="2" type="ORF">P5G49_11110</name>
</gene>
<feature type="chain" id="PRO_5045369830" description="Copper amine oxidase-like N-terminal domain-containing protein" evidence="1">
    <location>
        <begin position="25"/>
        <end position="275"/>
    </location>
</feature>
<protein>
    <recommendedName>
        <fullName evidence="4">Copper amine oxidase-like N-terminal domain-containing protein</fullName>
    </recommendedName>
</protein>
<dbReference type="Proteomes" id="UP001175097">
    <property type="component" value="Unassembled WGS sequence"/>
</dbReference>
<dbReference type="RefSeq" id="WP_301243802.1">
    <property type="nucleotide sequence ID" value="NZ_JAROCC010000008.1"/>
</dbReference>
<proteinExistence type="predicted"/>
<comment type="caution">
    <text evidence="2">The sequence shown here is derived from an EMBL/GenBank/DDBJ whole genome shotgun (WGS) entry which is preliminary data.</text>
</comment>
<evidence type="ECO:0000256" key="1">
    <source>
        <dbReference type="SAM" id="SignalP"/>
    </source>
</evidence>